<accession>A0A974WGL1</accession>
<keyword evidence="2" id="KW-1185">Reference proteome</keyword>
<dbReference type="EMBL" id="CP070608">
    <property type="protein sequence ID" value="QSE98144.1"/>
    <property type="molecule type" value="Genomic_DNA"/>
</dbReference>
<evidence type="ECO:0000313" key="2">
    <source>
        <dbReference type="Proteomes" id="UP000662783"/>
    </source>
</evidence>
<name>A0A974WGL1_9BACT</name>
<keyword evidence="1" id="KW-0489">Methyltransferase</keyword>
<dbReference type="Pfam" id="PF13489">
    <property type="entry name" value="Methyltransf_23"/>
    <property type="match status" value="1"/>
</dbReference>
<evidence type="ECO:0000313" key="1">
    <source>
        <dbReference type="EMBL" id="QSE98144.1"/>
    </source>
</evidence>
<dbReference type="Proteomes" id="UP000662783">
    <property type="component" value="Chromosome"/>
</dbReference>
<protein>
    <submittedName>
        <fullName evidence="1">Class I SAM-dependent methyltransferase</fullName>
    </submittedName>
</protein>
<dbReference type="Gene3D" id="3.40.50.150">
    <property type="entry name" value="Vaccinia Virus protein VP39"/>
    <property type="match status" value="1"/>
</dbReference>
<sequence length="291" mass="33880">MFEKLECCPVCQSAKFTNHIICKDYTVSDESFVIVQCDACSFLFTNPRPTVESISTYYESEEYISHSNRSKSIIDFLYKIIRKFSLKKKVQLIENYSTEKTLLDYGCGTGHFLEAALTKGWNVTGVEPSASAQTIESVKSNIHSSIDQVDENQKFNIITLWHVLEHVHDLNSIIDKLKHHLTDRGKLIIAVPNPESYDAQYFKEYWAAYDVPRHLYHFTKDTFRTLLKKHQLKLEETKPMLFDSFYVSLLSNSYKYNSKKFINSFITGYKSNRYGKITNEYSSHIYIVSKK</sequence>
<dbReference type="CDD" id="cd02440">
    <property type="entry name" value="AdoMet_MTases"/>
    <property type="match status" value="1"/>
</dbReference>
<dbReference type="InterPro" id="IPR029063">
    <property type="entry name" value="SAM-dependent_MTases_sf"/>
</dbReference>
<dbReference type="PANTHER" id="PTHR43861">
    <property type="entry name" value="TRANS-ACONITATE 2-METHYLTRANSFERASE-RELATED"/>
    <property type="match status" value="1"/>
</dbReference>
<keyword evidence="1" id="KW-0808">Transferase</keyword>
<dbReference type="RefSeq" id="WP_205722652.1">
    <property type="nucleotide sequence ID" value="NZ_CP070608.1"/>
</dbReference>
<organism evidence="1 2">
    <name type="scientific">Fulvivirga lutea</name>
    <dbReference type="NCBI Taxonomy" id="2810512"/>
    <lineage>
        <taxon>Bacteria</taxon>
        <taxon>Pseudomonadati</taxon>
        <taxon>Bacteroidota</taxon>
        <taxon>Cytophagia</taxon>
        <taxon>Cytophagales</taxon>
        <taxon>Fulvivirgaceae</taxon>
        <taxon>Fulvivirga</taxon>
    </lineage>
</organism>
<dbReference type="PANTHER" id="PTHR43861:SF6">
    <property type="entry name" value="METHYLTRANSFERASE TYPE 11"/>
    <property type="match status" value="1"/>
</dbReference>
<dbReference type="AlphaFoldDB" id="A0A974WGL1"/>
<dbReference type="GO" id="GO:0008168">
    <property type="term" value="F:methyltransferase activity"/>
    <property type="evidence" value="ECO:0007669"/>
    <property type="project" value="UniProtKB-KW"/>
</dbReference>
<dbReference type="GO" id="GO:0032259">
    <property type="term" value="P:methylation"/>
    <property type="evidence" value="ECO:0007669"/>
    <property type="project" value="UniProtKB-KW"/>
</dbReference>
<dbReference type="SUPFAM" id="SSF53335">
    <property type="entry name" value="S-adenosyl-L-methionine-dependent methyltransferases"/>
    <property type="match status" value="1"/>
</dbReference>
<gene>
    <name evidence="1" type="ORF">JR347_03410</name>
</gene>
<proteinExistence type="predicted"/>
<reference evidence="1" key="1">
    <citation type="submission" date="2021-02" db="EMBL/GenBank/DDBJ databases">
        <title>Fulvivirga sp. S481 isolated from sea water.</title>
        <authorList>
            <person name="Bae S.S."/>
            <person name="Baek K."/>
        </authorList>
    </citation>
    <scope>NUCLEOTIDE SEQUENCE</scope>
    <source>
        <strain evidence="1">S481</strain>
    </source>
</reference>
<dbReference type="KEGG" id="fuv:JR347_03410"/>